<dbReference type="InterPro" id="IPR013785">
    <property type="entry name" value="Aldolase_TIM"/>
</dbReference>
<dbReference type="GO" id="GO:0033856">
    <property type="term" value="F:pyridoxine 5'-phosphate synthase activity"/>
    <property type="evidence" value="ECO:0007669"/>
    <property type="project" value="UniProtKB-EC"/>
</dbReference>
<feature type="binding site" evidence="4">
    <location>
        <position position="105"/>
    </location>
    <ligand>
        <name>1-deoxy-D-xylulose 5-phosphate</name>
        <dbReference type="ChEBI" id="CHEBI:57792"/>
    </ligand>
</feature>
<comment type="caution">
    <text evidence="4">Lacks conserved residue(s) required for the propagation of feature annotation.</text>
</comment>
<comment type="pathway">
    <text evidence="4">Cofactor biosynthesis; pyridoxine 5'-phosphate biosynthesis; pyridoxine 5'-phosphate from D-erythrose 4-phosphate: step 5/5.</text>
</comment>
<dbReference type="RefSeq" id="WP_274690724.1">
    <property type="nucleotide sequence ID" value="NZ_JAPMOU010000034.1"/>
</dbReference>
<dbReference type="InterPro" id="IPR004569">
    <property type="entry name" value="PyrdxlP_synth_PdxJ"/>
</dbReference>
<dbReference type="NCBIfam" id="TIGR00559">
    <property type="entry name" value="pdxJ"/>
    <property type="match status" value="1"/>
</dbReference>
<dbReference type="HAMAP" id="MF_00279">
    <property type="entry name" value="PdxJ"/>
    <property type="match status" value="1"/>
</dbReference>
<evidence type="ECO:0000256" key="4">
    <source>
        <dbReference type="HAMAP-Rule" id="MF_00279"/>
    </source>
</evidence>
<sequence length="242" mass="26834">MATVLSVNLNKIALLRNSRGRNYPQVEHYARECLLADAGGVTIHPRPDQRHATYQDVTSLKAVVEEFSGKELNIEGNPVSDFLDVVLKNKPDQCTLVPDQPDQLTSDHGWDLITQSKQVAPIVEQLKAAGIRVSLFMDPVIEQIELAKQVGADRIELYTEAYASAFQSNNYTSVLEQYKQAAEYATSIGLDVNAGHDLDLQNLAAFLTIPNIKEVSIGHALIVESIDQGFTNVIKQYMQIVR</sequence>
<reference evidence="6 7" key="1">
    <citation type="submission" date="2022-11" db="EMBL/GenBank/DDBJ databases">
        <title>Spartinivicinus poritis sp. nov., isolated from scleractinian coral Porites lutea.</title>
        <authorList>
            <person name="Zhang G."/>
            <person name="Cai L."/>
            <person name="Wei Q."/>
        </authorList>
    </citation>
    <scope>NUCLEOTIDE SEQUENCE [LARGE SCALE GENOMIC DNA]</scope>
    <source>
        <strain evidence="6 7">A2-2</strain>
    </source>
</reference>
<dbReference type="InterPro" id="IPR036130">
    <property type="entry name" value="Pyridoxine-5'_phos_synth"/>
</dbReference>
<evidence type="ECO:0000256" key="2">
    <source>
        <dbReference type="ARBA" id="ARBA00022679"/>
    </source>
</evidence>
<comment type="function">
    <text evidence="4">Catalyzes the complicated ring closure reaction between the two acyclic compounds 1-deoxy-D-xylulose-5-phosphate (DXP) and 3-amino-2-oxopropyl phosphate (1-amino-acetone-3-phosphate or AAP) to form pyridoxine 5'-phosphate (PNP) and inorganic phosphate.</text>
</comment>
<dbReference type="NCBIfam" id="NF003625">
    <property type="entry name" value="PRK05265.1-3"/>
    <property type="match status" value="1"/>
</dbReference>
<feature type="binding site" evidence="4">
    <location>
        <position position="46"/>
    </location>
    <ligand>
        <name>1-deoxy-D-xylulose 5-phosphate</name>
        <dbReference type="ChEBI" id="CHEBI:57792"/>
    </ligand>
</feature>
<dbReference type="CDD" id="cd00003">
    <property type="entry name" value="PNPsynthase"/>
    <property type="match status" value="1"/>
</dbReference>
<feature type="active site" description="Proton acceptor" evidence="4">
    <location>
        <position position="75"/>
    </location>
</feature>
<evidence type="ECO:0000256" key="5">
    <source>
        <dbReference type="NCBIfam" id="TIGR00559"/>
    </source>
</evidence>
<dbReference type="PANTHER" id="PTHR30456">
    <property type="entry name" value="PYRIDOXINE 5'-PHOSPHATE SYNTHASE"/>
    <property type="match status" value="1"/>
</dbReference>
<proteinExistence type="inferred from homology"/>
<dbReference type="NCBIfam" id="NF003626">
    <property type="entry name" value="PRK05265.1-4"/>
    <property type="match status" value="1"/>
</dbReference>
<comment type="similarity">
    <text evidence="4">Belongs to the PNP synthase family.</text>
</comment>
<keyword evidence="1 4" id="KW-0963">Cytoplasm</keyword>
<evidence type="ECO:0000313" key="7">
    <source>
        <dbReference type="Proteomes" id="UP001528823"/>
    </source>
</evidence>
<dbReference type="Pfam" id="PF03740">
    <property type="entry name" value="PdxJ"/>
    <property type="match status" value="1"/>
</dbReference>
<feature type="binding site" evidence="4">
    <location>
        <begin position="218"/>
        <end position="219"/>
    </location>
    <ligand>
        <name>3-amino-2-oxopropyl phosphate</name>
        <dbReference type="ChEBI" id="CHEBI:57279"/>
    </ligand>
</feature>
<evidence type="ECO:0000256" key="1">
    <source>
        <dbReference type="ARBA" id="ARBA00022490"/>
    </source>
</evidence>
<comment type="subcellular location">
    <subcellularLocation>
        <location evidence="4">Cytoplasm</location>
    </subcellularLocation>
</comment>
<name>A0ABT5UG13_9GAMM</name>
<dbReference type="PANTHER" id="PTHR30456:SF0">
    <property type="entry name" value="PYRIDOXINE 5'-PHOSPHATE SYNTHASE"/>
    <property type="match status" value="1"/>
</dbReference>
<gene>
    <name evidence="4" type="primary">pdxJ</name>
    <name evidence="6" type="ORF">ORQ98_20775</name>
</gene>
<accession>A0ABT5UG13</accession>
<feature type="binding site" evidence="4">
    <location>
        <position position="51"/>
    </location>
    <ligand>
        <name>1-deoxy-D-xylulose 5-phosphate</name>
        <dbReference type="ChEBI" id="CHEBI:57792"/>
    </ligand>
</feature>
<evidence type="ECO:0000313" key="6">
    <source>
        <dbReference type="EMBL" id="MDE1464398.1"/>
    </source>
</evidence>
<dbReference type="EC" id="2.6.99.2" evidence="4 5"/>
<comment type="caution">
    <text evidence="6">The sequence shown here is derived from an EMBL/GenBank/DDBJ whole genome shotgun (WGS) entry which is preliminary data.</text>
</comment>
<dbReference type="Proteomes" id="UP001528823">
    <property type="component" value="Unassembled WGS sequence"/>
</dbReference>
<feature type="active site" description="Proton acceptor" evidence="4">
    <location>
        <position position="44"/>
    </location>
</feature>
<protein>
    <recommendedName>
        <fullName evidence="4 5">Pyridoxine 5'-phosphate synthase</fullName>
        <shortName evidence="4">PNP synthase</shortName>
        <ecNumber evidence="4 5">2.6.99.2</ecNumber>
    </recommendedName>
</protein>
<keyword evidence="3 4" id="KW-0664">Pyridoxine biosynthesis</keyword>
<keyword evidence="2 4" id="KW-0808">Transferase</keyword>
<feature type="binding site" evidence="4">
    <location>
        <position position="8"/>
    </location>
    <ligand>
        <name>3-amino-2-oxopropyl phosphate</name>
        <dbReference type="ChEBI" id="CHEBI:57279"/>
    </ligand>
</feature>
<dbReference type="SUPFAM" id="SSF63892">
    <property type="entry name" value="Pyridoxine 5'-phosphate synthase"/>
    <property type="match status" value="1"/>
</dbReference>
<feature type="binding site" evidence="4">
    <location>
        <position position="19"/>
    </location>
    <ligand>
        <name>3-amino-2-oxopropyl phosphate</name>
        <dbReference type="ChEBI" id="CHEBI:57279"/>
    </ligand>
</feature>
<keyword evidence="7" id="KW-1185">Reference proteome</keyword>
<dbReference type="Gene3D" id="3.20.20.70">
    <property type="entry name" value="Aldolase class I"/>
    <property type="match status" value="1"/>
</dbReference>
<feature type="binding site" evidence="4">
    <location>
        <position position="197"/>
    </location>
    <ligand>
        <name>3-amino-2-oxopropyl phosphate</name>
        <dbReference type="ChEBI" id="CHEBI:57279"/>
    </ligand>
</feature>
<evidence type="ECO:0000256" key="3">
    <source>
        <dbReference type="ARBA" id="ARBA00023096"/>
    </source>
</evidence>
<organism evidence="6 7">
    <name type="scientific">Spartinivicinus poritis</name>
    <dbReference type="NCBI Taxonomy" id="2994640"/>
    <lineage>
        <taxon>Bacteria</taxon>
        <taxon>Pseudomonadati</taxon>
        <taxon>Pseudomonadota</taxon>
        <taxon>Gammaproteobacteria</taxon>
        <taxon>Oceanospirillales</taxon>
        <taxon>Zooshikellaceae</taxon>
        <taxon>Spartinivicinus</taxon>
    </lineage>
</organism>
<comment type="subunit">
    <text evidence="4">Homooctamer; tetramer of dimers.</text>
</comment>
<feature type="site" description="Transition state stabilizer" evidence="4">
    <location>
        <position position="156"/>
    </location>
</feature>
<feature type="active site" description="Proton donor" evidence="4">
    <location>
        <position position="196"/>
    </location>
</feature>
<dbReference type="EMBL" id="JAPMOU010000034">
    <property type="protein sequence ID" value="MDE1464398.1"/>
    <property type="molecule type" value="Genomic_DNA"/>
</dbReference>
<comment type="catalytic activity">
    <reaction evidence="4">
        <text>3-amino-2-oxopropyl phosphate + 1-deoxy-D-xylulose 5-phosphate = pyridoxine 5'-phosphate + phosphate + 2 H2O + H(+)</text>
        <dbReference type="Rhea" id="RHEA:15265"/>
        <dbReference type="ChEBI" id="CHEBI:15377"/>
        <dbReference type="ChEBI" id="CHEBI:15378"/>
        <dbReference type="ChEBI" id="CHEBI:43474"/>
        <dbReference type="ChEBI" id="CHEBI:57279"/>
        <dbReference type="ChEBI" id="CHEBI:57792"/>
        <dbReference type="ChEBI" id="CHEBI:58589"/>
        <dbReference type="EC" id="2.6.99.2"/>
    </reaction>
</comment>